<gene>
    <name evidence="3" type="ORF">Tci_878323</name>
</gene>
<evidence type="ECO:0000313" key="3">
    <source>
        <dbReference type="EMBL" id="GFD06354.1"/>
    </source>
</evidence>
<dbReference type="InterPro" id="IPR005119">
    <property type="entry name" value="LysR_subst-bd"/>
</dbReference>
<feature type="domain" description="LysR substrate-binding" evidence="2">
    <location>
        <begin position="4"/>
        <end position="53"/>
    </location>
</feature>
<comment type="caution">
    <text evidence="3">The sequence shown here is derived from an EMBL/GenBank/DDBJ whole genome shotgun (WGS) entry which is preliminary data.</text>
</comment>
<dbReference type="AlphaFoldDB" id="A0A699TCF5"/>
<evidence type="ECO:0000259" key="2">
    <source>
        <dbReference type="Pfam" id="PF03466"/>
    </source>
</evidence>
<reference evidence="3" key="1">
    <citation type="journal article" date="2019" name="Sci. Rep.">
        <title>Draft genome of Tanacetum cinerariifolium, the natural source of mosquito coil.</title>
        <authorList>
            <person name="Yamashiro T."/>
            <person name="Shiraishi A."/>
            <person name="Satake H."/>
            <person name="Nakayama K."/>
        </authorList>
    </citation>
    <scope>NUCLEOTIDE SEQUENCE</scope>
</reference>
<name>A0A699TCF5_TANCI</name>
<evidence type="ECO:0000256" key="1">
    <source>
        <dbReference type="SAM" id="MobiDB-lite"/>
    </source>
</evidence>
<dbReference type="Gene3D" id="3.40.190.10">
    <property type="entry name" value="Periplasmic binding protein-like II"/>
    <property type="match status" value="1"/>
</dbReference>
<organism evidence="3">
    <name type="scientific">Tanacetum cinerariifolium</name>
    <name type="common">Dalmatian daisy</name>
    <name type="synonym">Chrysanthemum cinerariifolium</name>
    <dbReference type="NCBI Taxonomy" id="118510"/>
    <lineage>
        <taxon>Eukaryota</taxon>
        <taxon>Viridiplantae</taxon>
        <taxon>Streptophyta</taxon>
        <taxon>Embryophyta</taxon>
        <taxon>Tracheophyta</taxon>
        <taxon>Spermatophyta</taxon>
        <taxon>Magnoliopsida</taxon>
        <taxon>eudicotyledons</taxon>
        <taxon>Gunneridae</taxon>
        <taxon>Pentapetalae</taxon>
        <taxon>asterids</taxon>
        <taxon>campanulids</taxon>
        <taxon>Asterales</taxon>
        <taxon>Asteraceae</taxon>
        <taxon>Asteroideae</taxon>
        <taxon>Anthemideae</taxon>
        <taxon>Anthemidinae</taxon>
        <taxon>Tanacetum</taxon>
    </lineage>
</organism>
<proteinExistence type="predicted"/>
<dbReference type="EMBL" id="BKCJ011224254">
    <property type="protein sequence ID" value="GFD06354.1"/>
    <property type="molecule type" value="Genomic_DNA"/>
</dbReference>
<protein>
    <recommendedName>
        <fullName evidence="2">LysR substrate-binding domain-containing protein</fullName>
    </recommendedName>
</protein>
<sequence>FDVQRLMTLLSGFARQYPRIRLDTVNGLSVDLHARLEAKEIDLALVKRDLPSRQAQRDEPALASWPEQVNWVAGREVRIIEDPMARGVCQSEPGGHSGGGVGRIGDQSAARVGDAGGPSSVERGGGVRVGACK</sequence>
<feature type="compositionally biased region" description="Gly residues" evidence="1">
    <location>
        <begin position="123"/>
        <end position="133"/>
    </location>
</feature>
<feature type="region of interest" description="Disordered" evidence="1">
    <location>
        <begin position="87"/>
        <end position="133"/>
    </location>
</feature>
<accession>A0A699TCF5</accession>
<dbReference type="SUPFAM" id="SSF53850">
    <property type="entry name" value="Periplasmic binding protein-like II"/>
    <property type="match status" value="1"/>
</dbReference>
<feature type="non-terminal residue" evidence="3">
    <location>
        <position position="1"/>
    </location>
</feature>
<dbReference type="Pfam" id="PF03466">
    <property type="entry name" value="LysR_substrate"/>
    <property type="match status" value="1"/>
</dbReference>